<dbReference type="CDD" id="cd06523">
    <property type="entry name" value="GH25_PlyB-like"/>
    <property type="match status" value="1"/>
</dbReference>
<dbReference type="PANTHER" id="PTHR34135:SF1">
    <property type="entry name" value="GLYCOSYL HYDROLASE FAMILY 25"/>
    <property type="match status" value="1"/>
</dbReference>
<dbReference type="SUPFAM" id="SSF51445">
    <property type="entry name" value="(Trans)glycosidases"/>
    <property type="match status" value="1"/>
</dbReference>
<accession>A0A3R9KFE8</accession>
<dbReference type="InterPro" id="IPR017853">
    <property type="entry name" value="GH"/>
</dbReference>
<comment type="caution">
    <text evidence="3">The sequence shown here is derived from an EMBL/GenBank/DDBJ whole genome shotgun (WGS) entry which is preliminary data.</text>
</comment>
<dbReference type="Gene3D" id="3.20.20.80">
    <property type="entry name" value="Glycosidases"/>
    <property type="match status" value="1"/>
</dbReference>
<keyword evidence="3" id="KW-0378">Hydrolase</keyword>
<evidence type="ECO:0000256" key="2">
    <source>
        <dbReference type="SAM" id="MobiDB-lite"/>
    </source>
</evidence>
<dbReference type="RefSeq" id="WP_125370646.1">
    <property type="nucleotide sequence ID" value="NZ_RJPN01000002.1"/>
</dbReference>
<proteinExistence type="inferred from homology"/>
<dbReference type="GO" id="GO:0016052">
    <property type="term" value="P:carbohydrate catabolic process"/>
    <property type="evidence" value="ECO:0007669"/>
    <property type="project" value="TreeGrafter"/>
</dbReference>
<dbReference type="Pfam" id="PF01183">
    <property type="entry name" value="Glyco_hydro_25"/>
    <property type="match status" value="1"/>
</dbReference>
<name>A0A3R9KFE8_STRCR</name>
<dbReference type="EMBL" id="RJPQ01000002">
    <property type="protein sequence ID" value="RSJ87144.1"/>
    <property type="molecule type" value="Genomic_DNA"/>
</dbReference>
<evidence type="ECO:0000313" key="4">
    <source>
        <dbReference type="Proteomes" id="UP000277890"/>
    </source>
</evidence>
<dbReference type="InterPro" id="IPR002053">
    <property type="entry name" value="Glyco_hydro_25"/>
</dbReference>
<gene>
    <name evidence="3" type="ORF">D8794_02695</name>
</gene>
<feature type="region of interest" description="Disordered" evidence="2">
    <location>
        <begin position="41"/>
        <end position="61"/>
    </location>
</feature>
<dbReference type="PROSITE" id="PS51904">
    <property type="entry name" value="GLYCOSYL_HYDROL_F25_2"/>
    <property type="match status" value="1"/>
</dbReference>
<dbReference type="GO" id="GO:0009253">
    <property type="term" value="P:peptidoglycan catabolic process"/>
    <property type="evidence" value="ECO:0007669"/>
    <property type="project" value="InterPro"/>
</dbReference>
<sequence length="281" mass="31992">MRKRIKPLALLLFFACFILYIVISKHHLDVQIKQAQTKKTQVSQVTTKKKKEETPSDEPEEELLNKPIVDLSGWQLPSEIDYDTLSTNISGAIIRVHSGAQAKKENVATHLNGLDKSFATHIQEFQKRGIPVAVYAYIAAGNIKEMEKEAESFYKASSKYKPTFYWLDVEEKTMGDMNAGIEAFRAKLESLGAQNIGIYIGTYFMEEHSISTEKFTAVWIPTYGYNDGYYNAAPNTEQPYDLHQYTSEGKLEGFPHNLDLNQLSPVQDKKETYKKLFSTPK</sequence>
<dbReference type="Proteomes" id="UP000277890">
    <property type="component" value="Unassembled WGS sequence"/>
</dbReference>
<dbReference type="PANTHER" id="PTHR34135">
    <property type="entry name" value="LYSOZYME"/>
    <property type="match status" value="1"/>
</dbReference>
<reference evidence="3 4" key="1">
    <citation type="submission" date="2018-11" db="EMBL/GenBank/DDBJ databases">
        <title>Species Designations Belie Phenotypic and Genotypic Heterogeneity in Oral Streptococci.</title>
        <authorList>
            <person name="Velsko I."/>
        </authorList>
    </citation>
    <scope>NUCLEOTIDE SEQUENCE [LARGE SCALE GENOMIC DNA]</scope>
    <source>
        <strain evidence="3 4">A54</strain>
    </source>
</reference>
<comment type="similarity">
    <text evidence="1">Belongs to the glycosyl hydrolase 25 family.</text>
</comment>
<dbReference type="AlphaFoldDB" id="A0A3R9KFE8"/>
<dbReference type="GO" id="GO:0016998">
    <property type="term" value="P:cell wall macromolecule catabolic process"/>
    <property type="evidence" value="ECO:0007669"/>
    <property type="project" value="InterPro"/>
</dbReference>
<organism evidence="3 4">
    <name type="scientific">Streptococcus cristatus</name>
    <dbReference type="NCBI Taxonomy" id="45634"/>
    <lineage>
        <taxon>Bacteria</taxon>
        <taxon>Bacillati</taxon>
        <taxon>Bacillota</taxon>
        <taxon>Bacilli</taxon>
        <taxon>Lactobacillales</taxon>
        <taxon>Streptococcaceae</taxon>
        <taxon>Streptococcus</taxon>
    </lineage>
</organism>
<evidence type="ECO:0000256" key="1">
    <source>
        <dbReference type="ARBA" id="ARBA00010646"/>
    </source>
</evidence>
<evidence type="ECO:0000313" key="3">
    <source>
        <dbReference type="EMBL" id="RSJ87144.1"/>
    </source>
</evidence>
<dbReference type="GO" id="GO:0003796">
    <property type="term" value="F:lysozyme activity"/>
    <property type="evidence" value="ECO:0007669"/>
    <property type="project" value="InterPro"/>
</dbReference>
<protein>
    <submittedName>
        <fullName evidence="3">Glycosyl hydrolases family 25</fullName>
    </submittedName>
</protein>